<dbReference type="RefSeq" id="WP_090168924.1">
    <property type="nucleotide sequence ID" value="NZ_FOFB01000012.1"/>
</dbReference>
<sequence length="128" mass="14529">MKNTLVLLLLSFGLFSTTNLSAQSNGDLEYQITKLLDNFCDDYFEGCFGWRYLDITDIKEMKKLSDGRLKVTGTVRNSGWFGTTHNRKFIATLTFLTNDGITINFSKQAINGGVETWSDCRKTIHPSR</sequence>
<proteinExistence type="predicted"/>
<gene>
    <name evidence="2" type="ORF">SAMN05444359_112143</name>
</gene>
<evidence type="ECO:0000313" key="2">
    <source>
        <dbReference type="EMBL" id="SEQ61160.1"/>
    </source>
</evidence>
<protein>
    <submittedName>
        <fullName evidence="2">Uncharacterized protein</fullName>
    </submittedName>
</protein>
<accession>A0A1H9HFQ7</accession>
<dbReference type="AlphaFoldDB" id="A0A1H9HFQ7"/>
<keyword evidence="3" id="KW-1185">Reference proteome</keyword>
<keyword evidence="1" id="KW-0732">Signal</keyword>
<dbReference type="InParanoid" id="A0A1H9HFQ7"/>
<dbReference type="EMBL" id="FOFB01000012">
    <property type="protein sequence ID" value="SEQ61160.1"/>
    <property type="molecule type" value="Genomic_DNA"/>
</dbReference>
<feature type="chain" id="PRO_5011463363" evidence="1">
    <location>
        <begin position="23"/>
        <end position="128"/>
    </location>
</feature>
<evidence type="ECO:0000256" key="1">
    <source>
        <dbReference type="SAM" id="SignalP"/>
    </source>
</evidence>
<dbReference type="STRING" id="478744.SAMN05444359_112143"/>
<name>A0A1H9HFQ7_9BACT</name>
<dbReference type="Proteomes" id="UP000199021">
    <property type="component" value="Unassembled WGS sequence"/>
</dbReference>
<evidence type="ECO:0000313" key="3">
    <source>
        <dbReference type="Proteomes" id="UP000199021"/>
    </source>
</evidence>
<organism evidence="2 3">
    <name type="scientific">Neolewinella agarilytica</name>
    <dbReference type="NCBI Taxonomy" id="478744"/>
    <lineage>
        <taxon>Bacteria</taxon>
        <taxon>Pseudomonadati</taxon>
        <taxon>Bacteroidota</taxon>
        <taxon>Saprospiria</taxon>
        <taxon>Saprospirales</taxon>
        <taxon>Lewinellaceae</taxon>
        <taxon>Neolewinella</taxon>
    </lineage>
</organism>
<feature type="signal peptide" evidence="1">
    <location>
        <begin position="1"/>
        <end position="22"/>
    </location>
</feature>
<reference evidence="3" key="1">
    <citation type="submission" date="2016-10" db="EMBL/GenBank/DDBJ databases">
        <authorList>
            <person name="Varghese N."/>
            <person name="Submissions S."/>
        </authorList>
    </citation>
    <scope>NUCLEOTIDE SEQUENCE [LARGE SCALE GENOMIC DNA]</scope>
    <source>
        <strain evidence="3">DSM 24740</strain>
    </source>
</reference>